<dbReference type="HOGENOM" id="CLU_081757_1_0_0"/>
<dbReference type="eggNOG" id="COG3361">
    <property type="taxonomic scope" value="Bacteria"/>
</dbReference>
<evidence type="ECO:0008006" key="2">
    <source>
        <dbReference type="Google" id="ProtNLM"/>
    </source>
</evidence>
<dbReference type="EMBL" id="CP000473">
    <property type="protein sequence ID" value="ABJ82628.1"/>
    <property type="molecule type" value="Genomic_DNA"/>
</dbReference>
<dbReference type="KEGG" id="sus:Acid_1638"/>
<dbReference type="InterPro" id="IPR018644">
    <property type="entry name" value="DUF2071"/>
</dbReference>
<name>Q028C9_SOLUE</name>
<accession>Q028C9</accession>
<proteinExistence type="predicted"/>
<dbReference type="Pfam" id="PF09844">
    <property type="entry name" value="DUF2071"/>
    <property type="match status" value="1"/>
</dbReference>
<dbReference type="PANTHER" id="PTHR39186">
    <property type="entry name" value="DUF2071 FAMILY PROTEIN"/>
    <property type="match status" value="1"/>
</dbReference>
<dbReference type="PANTHER" id="PTHR39186:SF1">
    <property type="entry name" value="DUF2071 DOMAIN-CONTAINING PROTEIN"/>
    <property type="match status" value="1"/>
</dbReference>
<gene>
    <name evidence="1" type="ordered locus">Acid_1638</name>
</gene>
<dbReference type="STRING" id="234267.Acid_1638"/>
<organism evidence="1">
    <name type="scientific">Solibacter usitatus (strain Ellin6076)</name>
    <dbReference type="NCBI Taxonomy" id="234267"/>
    <lineage>
        <taxon>Bacteria</taxon>
        <taxon>Pseudomonadati</taxon>
        <taxon>Acidobacteriota</taxon>
        <taxon>Terriglobia</taxon>
        <taxon>Bryobacterales</taxon>
        <taxon>Solibacteraceae</taxon>
        <taxon>Candidatus Solibacter</taxon>
    </lineage>
</organism>
<dbReference type="OrthoDB" id="150993at2"/>
<dbReference type="InterPro" id="IPR023375">
    <property type="entry name" value="ADC_dom_sf"/>
</dbReference>
<dbReference type="InParanoid" id="Q028C9"/>
<dbReference type="SUPFAM" id="SSF160104">
    <property type="entry name" value="Acetoacetate decarboxylase-like"/>
    <property type="match status" value="1"/>
</dbReference>
<evidence type="ECO:0000313" key="1">
    <source>
        <dbReference type="EMBL" id="ABJ82628.1"/>
    </source>
</evidence>
<reference evidence="1" key="1">
    <citation type="submission" date="2006-10" db="EMBL/GenBank/DDBJ databases">
        <title>Complete sequence of Solibacter usitatus Ellin6076.</title>
        <authorList>
            <consortium name="US DOE Joint Genome Institute"/>
            <person name="Copeland A."/>
            <person name="Lucas S."/>
            <person name="Lapidus A."/>
            <person name="Barry K."/>
            <person name="Detter J.C."/>
            <person name="Glavina del Rio T."/>
            <person name="Hammon N."/>
            <person name="Israni S."/>
            <person name="Dalin E."/>
            <person name="Tice H."/>
            <person name="Pitluck S."/>
            <person name="Thompson L.S."/>
            <person name="Brettin T."/>
            <person name="Bruce D."/>
            <person name="Han C."/>
            <person name="Tapia R."/>
            <person name="Gilna P."/>
            <person name="Schmutz J."/>
            <person name="Larimer F."/>
            <person name="Land M."/>
            <person name="Hauser L."/>
            <person name="Kyrpides N."/>
            <person name="Mikhailova N."/>
            <person name="Janssen P.H."/>
            <person name="Kuske C.R."/>
            <person name="Richardson P."/>
        </authorList>
    </citation>
    <scope>NUCLEOTIDE SEQUENCE</scope>
    <source>
        <strain evidence="1">Ellin6076</strain>
    </source>
</reference>
<dbReference type="AlphaFoldDB" id="Q028C9"/>
<protein>
    <recommendedName>
        <fullName evidence="2">DUF2071 domain-containing protein</fullName>
    </recommendedName>
</protein>
<sequence>MQGGLPVAYPSIPIVRFPLMFQQWRHLTFLHWRMPASAIRALVPPSLTVDEFDGSAWVGVTPFLLQGLRPPFVPPLPWLSQFPETNCRTYVREPDGQPAIWFFSLEAARVLAVMGARLGYGLPYAWARMQVELGPRIRYRSVRRWPDREATTNIEVEPGRPIEAGQREIFLTARFRLYSSLAGRLLFADVEHPPWPLQEARVIRAEQTLMQSAGLPTPGGLPLAHFSPGVAVRIGRPRFAASSQLPWLVARDATVADHPARTR</sequence>